<feature type="compositionally biased region" description="Pro residues" evidence="1">
    <location>
        <begin position="47"/>
        <end position="60"/>
    </location>
</feature>
<reference evidence="3" key="2">
    <citation type="submission" date="2009-11" db="EMBL/GenBank/DDBJ databases">
        <title>The Genome Sequence of Allomyces macrogynus strain ATCC 38327.</title>
        <authorList>
            <consortium name="The Broad Institute Genome Sequencing Platform"/>
            <person name="Russ C."/>
            <person name="Cuomo C."/>
            <person name="Shea T."/>
            <person name="Young S.K."/>
            <person name="Zeng Q."/>
            <person name="Koehrsen M."/>
            <person name="Haas B."/>
            <person name="Borodovsky M."/>
            <person name="Guigo R."/>
            <person name="Alvarado L."/>
            <person name="Berlin A."/>
            <person name="Borenstein D."/>
            <person name="Chen Z."/>
            <person name="Engels R."/>
            <person name="Freedman E."/>
            <person name="Gellesch M."/>
            <person name="Goldberg J."/>
            <person name="Griggs A."/>
            <person name="Gujja S."/>
            <person name="Heiman D."/>
            <person name="Hepburn T."/>
            <person name="Howarth C."/>
            <person name="Jen D."/>
            <person name="Larson L."/>
            <person name="Lewis B."/>
            <person name="Mehta T."/>
            <person name="Park D."/>
            <person name="Pearson M."/>
            <person name="Roberts A."/>
            <person name="Saif S."/>
            <person name="Shenoy N."/>
            <person name="Sisk P."/>
            <person name="Stolte C."/>
            <person name="Sykes S."/>
            <person name="Walk T."/>
            <person name="White J."/>
            <person name="Yandava C."/>
            <person name="Burger G."/>
            <person name="Gray M.W."/>
            <person name="Holland P.W.H."/>
            <person name="King N."/>
            <person name="Lang F.B.F."/>
            <person name="Roger A.J."/>
            <person name="Ruiz-Trillo I."/>
            <person name="Lander E."/>
            <person name="Nusbaum C."/>
        </authorList>
    </citation>
    <scope>NUCLEOTIDE SEQUENCE [LARGE SCALE GENOMIC DNA]</scope>
    <source>
        <strain evidence="3">ATCC 38327</strain>
    </source>
</reference>
<name>A0A0L0T0Q4_ALLM3</name>
<feature type="compositionally biased region" description="Low complexity" evidence="1">
    <location>
        <begin position="111"/>
        <end position="142"/>
    </location>
</feature>
<feature type="compositionally biased region" description="Acidic residues" evidence="1">
    <location>
        <begin position="248"/>
        <end position="260"/>
    </location>
</feature>
<dbReference type="AlphaFoldDB" id="A0A0L0T0Q4"/>
<evidence type="ECO:0000256" key="1">
    <source>
        <dbReference type="SAM" id="MobiDB-lite"/>
    </source>
</evidence>
<dbReference type="EMBL" id="GG745356">
    <property type="protein sequence ID" value="KNE68341.1"/>
    <property type="molecule type" value="Genomic_DNA"/>
</dbReference>
<organism evidence="2 3">
    <name type="scientific">Allomyces macrogynus (strain ATCC 38327)</name>
    <name type="common">Allomyces javanicus var. macrogynus</name>
    <dbReference type="NCBI Taxonomy" id="578462"/>
    <lineage>
        <taxon>Eukaryota</taxon>
        <taxon>Fungi</taxon>
        <taxon>Fungi incertae sedis</taxon>
        <taxon>Blastocladiomycota</taxon>
        <taxon>Blastocladiomycetes</taxon>
        <taxon>Blastocladiales</taxon>
        <taxon>Blastocladiaceae</taxon>
        <taxon>Allomyces</taxon>
    </lineage>
</organism>
<sequence>MATQQPDYPPTVHLGTRRPVTPDAARRRRAVVRAPGSTTITTVHQAPPVPRADAPPPPPASLALPPASYPWLTPPPLFTSTSTNPDHHGGAHPPVLPFPYPPLPPPPPAPSAVTGGPSLSLSAGSTLANNNSSAASLTLPALTDLGGSTPLHPLAPRGPRSTSTPAVIPLVSRPKTPGGIPPPVPTKDAHWVAPAPDIARYHSAPTVPRVATGSPDRRLVPARDHVRIMRTGTPPLPRPTLPSPRHDDEDDDEGDDDDADVSAMPAISSSFPTRSAADERARLMHPGSVPPSSIPPAAETPAPSPGYGDFRTGTRHDGQCRRRHVGPLGADLRHVDRCGPGRARLRPARARRLPMDVPRPRLPRTLCGRVRPVHVAHVPARAAHLGPRPTAHVPARPRLVSVRRTPEFQEIVDGVWRDGRDLR</sequence>
<proteinExistence type="predicted"/>
<feature type="compositionally biased region" description="Pro residues" evidence="1">
    <location>
        <begin position="94"/>
        <end position="110"/>
    </location>
</feature>
<feature type="compositionally biased region" description="Low complexity" evidence="1">
    <location>
        <begin position="61"/>
        <end position="71"/>
    </location>
</feature>
<feature type="compositionally biased region" description="Basic and acidic residues" evidence="1">
    <location>
        <begin position="215"/>
        <end position="227"/>
    </location>
</feature>
<feature type="region of interest" description="Disordered" evidence="1">
    <location>
        <begin position="1"/>
        <end position="190"/>
    </location>
</feature>
<protein>
    <submittedName>
        <fullName evidence="2">Uncharacterized protein</fullName>
    </submittedName>
</protein>
<dbReference type="VEuPathDB" id="FungiDB:AMAG_12998"/>
<gene>
    <name evidence="2" type="ORF">AMAG_12998</name>
</gene>
<evidence type="ECO:0000313" key="3">
    <source>
        <dbReference type="Proteomes" id="UP000054350"/>
    </source>
</evidence>
<keyword evidence="3" id="KW-1185">Reference proteome</keyword>
<reference evidence="2 3" key="1">
    <citation type="submission" date="2009-11" db="EMBL/GenBank/DDBJ databases">
        <title>Annotation of Allomyces macrogynus ATCC 38327.</title>
        <authorList>
            <consortium name="The Broad Institute Genome Sequencing Platform"/>
            <person name="Russ C."/>
            <person name="Cuomo C."/>
            <person name="Burger G."/>
            <person name="Gray M.W."/>
            <person name="Holland P.W.H."/>
            <person name="King N."/>
            <person name="Lang F.B.F."/>
            <person name="Roger A.J."/>
            <person name="Ruiz-Trillo I."/>
            <person name="Young S.K."/>
            <person name="Zeng Q."/>
            <person name="Gargeya S."/>
            <person name="Fitzgerald M."/>
            <person name="Haas B."/>
            <person name="Abouelleil A."/>
            <person name="Alvarado L."/>
            <person name="Arachchi H.M."/>
            <person name="Berlin A."/>
            <person name="Chapman S.B."/>
            <person name="Gearin G."/>
            <person name="Goldberg J."/>
            <person name="Griggs A."/>
            <person name="Gujja S."/>
            <person name="Hansen M."/>
            <person name="Heiman D."/>
            <person name="Howarth C."/>
            <person name="Larimer J."/>
            <person name="Lui A."/>
            <person name="MacDonald P.J.P."/>
            <person name="McCowen C."/>
            <person name="Montmayeur A."/>
            <person name="Murphy C."/>
            <person name="Neiman D."/>
            <person name="Pearson M."/>
            <person name="Priest M."/>
            <person name="Roberts A."/>
            <person name="Saif S."/>
            <person name="Shea T."/>
            <person name="Sisk P."/>
            <person name="Stolte C."/>
            <person name="Sykes S."/>
            <person name="Wortman J."/>
            <person name="Nusbaum C."/>
            <person name="Birren B."/>
        </authorList>
    </citation>
    <scope>NUCLEOTIDE SEQUENCE [LARGE SCALE GENOMIC DNA]</scope>
    <source>
        <strain evidence="2 3">ATCC 38327</strain>
    </source>
</reference>
<evidence type="ECO:0000313" key="2">
    <source>
        <dbReference type="EMBL" id="KNE68341.1"/>
    </source>
</evidence>
<feature type="region of interest" description="Disordered" evidence="1">
    <location>
        <begin position="203"/>
        <end position="324"/>
    </location>
</feature>
<accession>A0A0L0T0Q4</accession>
<dbReference type="Proteomes" id="UP000054350">
    <property type="component" value="Unassembled WGS sequence"/>
</dbReference>